<evidence type="ECO:0000313" key="6">
    <source>
        <dbReference type="Proteomes" id="UP000007054"/>
    </source>
</evidence>
<evidence type="ECO:0000256" key="2">
    <source>
        <dbReference type="ARBA" id="ARBA00022553"/>
    </source>
</evidence>
<dbReference type="GeneID" id="83154933"/>
<organism evidence="5 6">
    <name type="scientific">Ruminococcus champanellensis (strain DSM 18848 / JCM 17042 / KCTC 15320 / 18P13)</name>
    <dbReference type="NCBI Taxonomy" id="213810"/>
    <lineage>
        <taxon>Bacteria</taxon>
        <taxon>Bacillati</taxon>
        <taxon>Bacillota</taxon>
        <taxon>Clostridia</taxon>
        <taxon>Eubacteriales</taxon>
        <taxon>Oscillospiraceae</taxon>
        <taxon>Ruminococcus</taxon>
    </lineage>
</organism>
<keyword evidence="2" id="KW-0597">Phosphoprotein</keyword>
<dbReference type="RefSeq" id="WP_015557255.1">
    <property type="nucleotide sequence ID" value="NC_021039.1"/>
</dbReference>
<dbReference type="GO" id="GO:0004312">
    <property type="term" value="F:fatty acid synthase activity"/>
    <property type="evidence" value="ECO:0007669"/>
    <property type="project" value="TreeGrafter"/>
</dbReference>
<keyword evidence="6" id="KW-1185">Reference proteome</keyword>
<proteinExistence type="inferred from homology"/>
<evidence type="ECO:0000259" key="4">
    <source>
        <dbReference type="PROSITE" id="PS52004"/>
    </source>
</evidence>
<protein>
    <submittedName>
        <fullName evidence="5">Beta-ketoacyl synthase, N-terminal domain./Beta-ketoacyl synthase, C-terminal domain</fullName>
    </submittedName>
</protein>
<name>D4L9Q2_RUMC1</name>
<sequence>MYEQTIAVVGMGLRYPSAETKEALCSMLEQGISAPVGDHQARGDLLGIPDYHQFLQSIRCIDHLDWFDNSYFGLVKPEVMEMPPELRLTMLCAAQTVMDGGYSTEKLSRRRCGAVVSHTTGSYRHLLPRTTFLSFFNNMPGMTCGYLAHYFRLNGPVYHLDSTCSSSLTAVAAACNHLLLGQADLMLAGGVQICLPINQQEARDMQSNVLSLGAEQRCIPFDIHAAGFYSGEGAGFVLLERYEDAVKCGDHIYGIIRGYGMQSNADLSPTIYAPNAQAQLTALRQAWDMAGITREDLTEFEAHGAATKQGDAAEVQSMTQALTGRENPEPVYLTAVKSNLGHTGCAAGITSLLKMLCAFQQHAVYPIAGFTEPAPELKLSEAHLEPVRRTIQMEPAKRRIADIGSYGLNELNVHLVLENYIPEQDAPVPEESRTCFLKCSGCTEDALRLCLEQIRQAVQETNQFGDLIYTLNCGREDLAYRCFLRFRDRQTLLEQLQDPDAVRVVKCRPMHGAAKAFSDPAQLEQAYLTGDAIDWCSWYQNAGYRSIPTVTYPFAHKSIWPKVPEQS</sequence>
<dbReference type="SMART" id="SM00825">
    <property type="entry name" value="PKS_KS"/>
    <property type="match status" value="1"/>
</dbReference>
<dbReference type="Pfam" id="PF16197">
    <property type="entry name" value="KAsynt_C_assoc"/>
    <property type="match status" value="1"/>
</dbReference>
<dbReference type="PATRIC" id="fig|213810.4.peg.659"/>
<dbReference type="Gene3D" id="3.30.70.3290">
    <property type="match status" value="1"/>
</dbReference>
<gene>
    <name evidence="5" type="ordered locus">RUM_00710</name>
</gene>
<dbReference type="InterPro" id="IPR050091">
    <property type="entry name" value="PKS_NRPS_Biosynth_Enz"/>
</dbReference>
<dbReference type="Pfam" id="PF00109">
    <property type="entry name" value="ketoacyl-synt"/>
    <property type="match status" value="1"/>
</dbReference>
<dbReference type="SUPFAM" id="SSF53901">
    <property type="entry name" value="Thiolase-like"/>
    <property type="match status" value="1"/>
</dbReference>
<reference evidence="5" key="2">
    <citation type="submission" date="2010-03" db="EMBL/GenBank/DDBJ databases">
        <authorList>
            <person name="Pajon A."/>
        </authorList>
    </citation>
    <scope>NUCLEOTIDE SEQUENCE</scope>
    <source>
        <strain evidence="5">Type strain: 18P13</strain>
    </source>
</reference>
<dbReference type="Gene3D" id="3.40.47.10">
    <property type="match status" value="1"/>
</dbReference>
<dbReference type="GO" id="GO:0005737">
    <property type="term" value="C:cytoplasm"/>
    <property type="evidence" value="ECO:0007669"/>
    <property type="project" value="TreeGrafter"/>
</dbReference>
<dbReference type="CDD" id="cd00833">
    <property type="entry name" value="PKS"/>
    <property type="match status" value="1"/>
</dbReference>
<evidence type="ECO:0000256" key="3">
    <source>
        <dbReference type="RuleBase" id="RU003694"/>
    </source>
</evidence>
<dbReference type="Proteomes" id="UP000007054">
    <property type="component" value="Chromosome"/>
</dbReference>
<dbReference type="PANTHER" id="PTHR43775">
    <property type="entry name" value="FATTY ACID SYNTHASE"/>
    <property type="match status" value="1"/>
</dbReference>
<accession>D4L9Q2</accession>
<dbReference type="EMBL" id="FP929052">
    <property type="protein sequence ID" value="CBL16347.1"/>
    <property type="molecule type" value="Genomic_DNA"/>
</dbReference>
<dbReference type="InterPro" id="IPR014031">
    <property type="entry name" value="Ketoacyl_synth_C"/>
</dbReference>
<dbReference type="HOGENOM" id="CLU_480504_0_0_9"/>
<evidence type="ECO:0000256" key="1">
    <source>
        <dbReference type="ARBA" id="ARBA00022450"/>
    </source>
</evidence>
<dbReference type="STRING" id="213810.RUM_00710"/>
<keyword evidence="3" id="KW-0808">Transferase</keyword>
<comment type="similarity">
    <text evidence="3">Belongs to the thiolase-like superfamily. Beta-ketoacyl-ACP synthases family.</text>
</comment>
<evidence type="ECO:0000313" key="5">
    <source>
        <dbReference type="EMBL" id="CBL16347.1"/>
    </source>
</evidence>
<dbReference type="InterPro" id="IPR016039">
    <property type="entry name" value="Thiolase-like"/>
</dbReference>
<feature type="domain" description="Ketosynthase family 3 (KS3)" evidence="4">
    <location>
        <begin position="3"/>
        <end position="419"/>
    </location>
</feature>
<dbReference type="GO" id="GO:0005886">
    <property type="term" value="C:plasma membrane"/>
    <property type="evidence" value="ECO:0007669"/>
    <property type="project" value="TreeGrafter"/>
</dbReference>
<dbReference type="InterPro" id="IPR014030">
    <property type="entry name" value="Ketoacyl_synth_N"/>
</dbReference>
<dbReference type="GO" id="GO:0071770">
    <property type="term" value="P:DIM/DIP cell wall layer assembly"/>
    <property type="evidence" value="ECO:0007669"/>
    <property type="project" value="TreeGrafter"/>
</dbReference>
<dbReference type="AlphaFoldDB" id="D4L9Q2"/>
<keyword evidence="1" id="KW-0596">Phosphopantetheine</keyword>
<dbReference type="BioCyc" id="RCHA213810:RUM_RS00350-MONOMER"/>
<dbReference type="InterPro" id="IPR032821">
    <property type="entry name" value="PKS_assoc"/>
</dbReference>
<dbReference type="InterPro" id="IPR020841">
    <property type="entry name" value="PKS_Beta-ketoAc_synthase_dom"/>
</dbReference>
<dbReference type="PANTHER" id="PTHR43775:SF37">
    <property type="entry name" value="SI:DKEY-61P9.11"/>
    <property type="match status" value="1"/>
</dbReference>
<dbReference type="KEGG" id="rch:RUM_00710"/>
<dbReference type="GO" id="GO:0006633">
    <property type="term" value="P:fatty acid biosynthetic process"/>
    <property type="evidence" value="ECO:0007669"/>
    <property type="project" value="TreeGrafter"/>
</dbReference>
<dbReference type="PROSITE" id="PS52004">
    <property type="entry name" value="KS3_2"/>
    <property type="match status" value="1"/>
</dbReference>
<dbReference type="Pfam" id="PF02801">
    <property type="entry name" value="Ketoacyl-synt_C"/>
    <property type="match status" value="1"/>
</dbReference>
<reference evidence="5" key="1">
    <citation type="submission" date="2010-03" db="EMBL/GenBank/DDBJ databases">
        <title>The genome sequence of Ruminococcus sp. 18P13.</title>
        <authorList>
            <consortium name="metaHIT consortium -- http://www.metahit.eu/"/>
            <person name="Pajon A."/>
            <person name="Turner K."/>
            <person name="Parkhill J."/>
            <person name="Bernalier A."/>
        </authorList>
    </citation>
    <scope>NUCLEOTIDE SEQUENCE [LARGE SCALE GENOMIC DNA]</scope>
    <source>
        <strain evidence="5">Type strain: 18P13</strain>
    </source>
</reference>